<comment type="subcellular location">
    <subcellularLocation>
        <location evidence="1">Membrane</location>
        <topology evidence="1">Multi-pass membrane protein</topology>
    </subcellularLocation>
</comment>
<gene>
    <name evidence="8" type="ORF">Q757_07410</name>
</gene>
<evidence type="ECO:0000259" key="7">
    <source>
        <dbReference type="Pfam" id="PF04138"/>
    </source>
</evidence>
<organism evidence="8 9">
    <name type="scientific">Oenococcus alcoholitolerans</name>
    <dbReference type="NCBI Taxonomy" id="931074"/>
    <lineage>
        <taxon>Bacteria</taxon>
        <taxon>Bacillati</taxon>
        <taxon>Bacillota</taxon>
        <taxon>Bacilli</taxon>
        <taxon>Lactobacillales</taxon>
        <taxon>Lactobacillaceae</taxon>
        <taxon>Oenococcus</taxon>
    </lineage>
</organism>
<feature type="transmembrane region" description="Helical" evidence="6">
    <location>
        <begin position="110"/>
        <end position="129"/>
    </location>
</feature>
<reference evidence="8 9" key="1">
    <citation type="journal article" date="2014" name="Antonie Van Leeuwenhoek">
        <title>Oenococcus alcoholitolerans sp. nov., a lactic acid bacteria isolated from cachaca and ethanol fermentation processes.</title>
        <authorList>
            <person name="Badotti F."/>
            <person name="Moreira A.P."/>
            <person name="Tonon L.A."/>
            <person name="de Lucena B.T."/>
            <person name="Gomes Fde C."/>
            <person name="Kruger R."/>
            <person name="Thompson C.C."/>
            <person name="de Morais M.A.Jr."/>
            <person name="Rosa C.A."/>
            <person name="Thompson F.L."/>
        </authorList>
    </citation>
    <scope>NUCLEOTIDE SEQUENCE [LARGE SCALE GENOMIC DNA]</scope>
    <source>
        <strain evidence="8 9">UFRJ-M7.2.18</strain>
    </source>
</reference>
<comment type="caution">
    <text evidence="8">The sequence shown here is derived from an EMBL/GenBank/DDBJ whole genome shotgun (WGS) entry which is preliminary data.</text>
</comment>
<feature type="transmembrane region" description="Helical" evidence="6">
    <location>
        <begin position="86"/>
        <end position="104"/>
    </location>
</feature>
<evidence type="ECO:0000256" key="6">
    <source>
        <dbReference type="SAM" id="Phobius"/>
    </source>
</evidence>
<name>A0ABR4XPM1_9LACO</name>
<evidence type="ECO:0000313" key="8">
    <source>
        <dbReference type="EMBL" id="KGO27735.1"/>
    </source>
</evidence>
<dbReference type="PANTHER" id="PTHR38459:SF5">
    <property type="entry name" value="CELL WALL TEICHOIC ACID GLYCOSYLATION PROTEIN GTCA"/>
    <property type="match status" value="1"/>
</dbReference>
<evidence type="ECO:0000256" key="5">
    <source>
        <dbReference type="ARBA" id="ARBA00023136"/>
    </source>
</evidence>
<evidence type="ECO:0000313" key="9">
    <source>
        <dbReference type="Proteomes" id="UP000030023"/>
    </source>
</evidence>
<protein>
    <submittedName>
        <fullName evidence="8">Membrane protein</fullName>
    </submittedName>
</protein>
<evidence type="ECO:0000256" key="1">
    <source>
        <dbReference type="ARBA" id="ARBA00004141"/>
    </source>
</evidence>
<feature type="domain" description="GtrA/DPMS transmembrane" evidence="7">
    <location>
        <begin position="18"/>
        <end position="135"/>
    </location>
</feature>
<accession>A0ABR4XPM1</accession>
<dbReference type="InterPro" id="IPR007267">
    <property type="entry name" value="GtrA_DPMS_TM"/>
</dbReference>
<keyword evidence="3 6" id="KW-0812">Transmembrane</keyword>
<feature type="transmembrane region" description="Helical" evidence="6">
    <location>
        <begin position="48"/>
        <end position="66"/>
    </location>
</feature>
<dbReference type="Proteomes" id="UP000030023">
    <property type="component" value="Unassembled WGS sequence"/>
</dbReference>
<dbReference type="Pfam" id="PF04138">
    <property type="entry name" value="GtrA_DPMS_TM"/>
    <property type="match status" value="1"/>
</dbReference>
<dbReference type="EMBL" id="AXCV01000381">
    <property type="protein sequence ID" value="KGO27735.1"/>
    <property type="molecule type" value="Genomic_DNA"/>
</dbReference>
<evidence type="ECO:0000256" key="2">
    <source>
        <dbReference type="ARBA" id="ARBA00009399"/>
    </source>
</evidence>
<comment type="similarity">
    <text evidence="2">Belongs to the GtrA family.</text>
</comment>
<evidence type="ECO:0000256" key="3">
    <source>
        <dbReference type="ARBA" id="ARBA00022692"/>
    </source>
</evidence>
<sequence length="137" mass="15959">MSNKVNRLAANDRPALNYILFGFCAFIINFLAFSLIENLTLIDWADANLLAWILATVFSYYTNRAYVFRTFHKSFIKELNEMTRFFLGRGVSLIIEQLILWFGFTFCNSSLLLIKLTAQIFAVILNYLISKFLVFKK</sequence>
<evidence type="ECO:0000256" key="4">
    <source>
        <dbReference type="ARBA" id="ARBA00022989"/>
    </source>
</evidence>
<keyword evidence="5 6" id="KW-0472">Membrane</keyword>
<keyword evidence="4 6" id="KW-1133">Transmembrane helix</keyword>
<dbReference type="PANTHER" id="PTHR38459">
    <property type="entry name" value="PROPHAGE BACTOPRENOL-LINKED GLUCOSE TRANSLOCASE HOMOLOG"/>
    <property type="match status" value="1"/>
</dbReference>
<dbReference type="InterPro" id="IPR051401">
    <property type="entry name" value="GtrA_CellWall_Glycosyl"/>
</dbReference>
<keyword evidence="9" id="KW-1185">Reference proteome</keyword>
<feature type="transmembrane region" description="Helical" evidence="6">
    <location>
        <begin position="15"/>
        <end position="36"/>
    </location>
</feature>
<proteinExistence type="inferred from homology"/>